<feature type="domain" description="HTH luxR-type" evidence="4">
    <location>
        <begin position="364"/>
        <end position="429"/>
    </location>
</feature>
<evidence type="ECO:0000259" key="4">
    <source>
        <dbReference type="PROSITE" id="PS50043"/>
    </source>
</evidence>
<keyword evidence="6" id="KW-1185">Reference proteome</keyword>
<dbReference type="Proteomes" id="UP001585018">
    <property type="component" value="Unassembled WGS sequence"/>
</dbReference>
<dbReference type="PROSITE" id="PS50043">
    <property type="entry name" value="HTH_LUXR_2"/>
    <property type="match status" value="1"/>
</dbReference>
<organism evidence="5 6">
    <name type="scientific">Streptomyces parvulus</name>
    <dbReference type="NCBI Taxonomy" id="146923"/>
    <lineage>
        <taxon>Bacteria</taxon>
        <taxon>Bacillati</taxon>
        <taxon>Actinomycetota</taxon>
        <taxon>Actinomycetes</taxon>
        <taxon>Kitasatosporales</taxon>
        <taxon>Streptomycetaceae</taxon>
        <taxon>Streptomyces</taxon>
    </lineage>
</organism>
<evidence type="ECO:0000313" key="5">
    <source>
        <dbReference type="EMBL" id="MFB8751111.1"/>
    </source>
</evidence>
<protein>
    <submittedName>
        <fullName evidence="5">Helix-turn-helix transcriptional regulator</fullName>
    </submittedName>
</protein>
<evidence type="ECO:0000256" key="2">
    <source>
        <dbReference type="ARBA" id="ARBA00023125"/>
    </source>
</evidence>
<dbReference type="InterPro" id="IPR000792">
    <property type="entry name" value="Tscrpt_reg_LuxR_C"/>
</dbReference>
<accession>A0ABV5DEG8</accession>
<comment type="caution">
    <text evidence="5">The sequence shown here is derived from an EMBL/GenBank/DDBJ whole genome shotgun (WGS) entry which is preliminary data.</text>
</comment>
<dbReference type="InterPro" id="IPR036388">
    <property type="entry name" value="WH-like_DNA-bd_sf"/>
</dbReference>
<evidence type="ECO:0000313" key="6">
    <source>
        <dbReference type="Proteomes" id="UP001585018"/>
    </source>
</evidence>
<proteinExistence type="predicted"/>
<dbReference type="PRINTS" id="PR00038">
    <property type="entry name" value="HTHLUXR"/>
</dbReference>
<dbReference type="PANTHER" id="PTHR44688:SF16">
    <property type="entry name" value="DNA-BINDING TRANSCRIPTIONAL ACTIVATOR DEVR_DOSR"/>
    <property type="match status" value="1"/>
</dbReference>
<keyword evidence="3" id="KW-0804">Transcription</keyword>
<gene>
    <name evidence="5" type="ORF">VSS30_20130</name>
</gene>
<dbReference type="Gene3D" id="1.10.10.10">
    <property type="entry name" value="Winged helix-like DNA-binding domain superfamily/Winged helix DNA-binding domain"/>
    <property type="match status" value="1"/>
</dbReference>
<keyword evidence="1" id="KW-0805">Transcription regulation</keyword>
<reference evidence="5 6" key="1">
    <citation type="submission" date="2024-01" db="EMBL/GenBank/DDBJ databases">
        <title>Genome mining of biosynthetic gene clusters to explore secondary metabolites of Streptomyces sp.</title>
        <authorList>
            <person name="Baig A."/>
            <person name="Ajitkumar Shintre N."/>
            <person name="Kumar H."/>
            <person name="Anbarasu A."/>
            <person name="Ramaiah S."/>
        </authorList>
    </citation>
    <scope>NUCLEOTIDE SEQUENCE [LARGE SCALE GENOMIC DNA]</scope>
    <source>
        <strain evidence="5 6">A03</strain>
    </source>
</reference>
<dbReference type="CDD" id="cd06170">
    <property type="entry name" value="LuxR_C_like"/>
    <property type="match status" value="1"/>
</dbReference>
<evidence type="ECO:0000256" key="1">
    <source>
        <dbReference type="ARBA" id="ARBA00023015"/>
    </source>
</evidence>
<name>A0ABV5DEG8_9ACTN</name>
<keyword evidence="2" id="KW-0238">DNA-binding</keyword>
<evidence type="ECO:0000256" key="3">
    <source>
        <dbReference type="ARBA" id="ARBA00023163"/>
    </source>
</evidence>
<dbReference type="PANTHER" id="PTHR44688">
    <property type="entry name" value="DNA-BINDING TRANSCRIPTIONAL ACTIVATOR DEVR_DOSR"/>
    <property type="match status" value="1"/>
</dbReference>
<dbReference type="EMBL" id="JAYMRR010000010">
    <property type="protein sequence ID" value="MFB8751111.1"/>
    <property type="molecule type" value="Genomic_DNA"/>
</dbReference>
<dbReference type="SUPFAM" id="SSF46894">
    <property type="entry name" value="C-terminal effector domain of the bipartite response regulators"/>
    <property type="match status" value="1"/>
</dbReference>
<dbReference type="SMART" id="SM00421">
    <property type="entry name" value="HTH_LUXR"/>
    <property type="match status" value="1"/>
</dbReference>
<dbReference type="RefSeq" id="WP_230071911.1">
    <property type="nucleotide sequence ID" value="NZ_CBDRAY010000023.1"/>
</dbReference>
<sequence>MLDSPFRLRMPPVLSVPRVCRNASCAAAGLPESSFAAWSRGELEEGVRLAEAAGRAAAGCVGNCAALVKTWHAALLVRVRQLPSAARVLAEVEGLAAAREDTDGALVAASLLCAADLAFARGDVGAAVDLAARGAERAQRAGLHRFLPDAHTVAALGALRQGDMSVSADFANQLRDCALLGQTAHGPSQCAWTAAQLLEVQGGPASAAPLIVGIVTDDHLLLELLTSQPTAAAWLVRATGKLGDEVLARRVVAHSRDLAVRNPGLRSVGAAAAHAAGLLAGDAAAVLAAAAAHPDPWAAASAAEDAGKLLAARSAERRPAVEAFESAADGYANAAAPRDARRVVSRLRSLGVRRGRYPQYAGRKGGTSGALTNTEAAVAELVSQGFTNSQVGERLFISGHTVAFHLKKIFRKMNVASRVELTRAWSQVAGAAAEGARAS</sequence>
<dbReference type="InterPro" id="IPR016032">
    <property type="entry name" value="Sig_transdc_resp-reg_C-effctor"/>
</dbReference>
<dbReference type="Pfam" id="PF00196">
    <property type="entry name" value="GerE"/>
    <property type="match status" value="1"/>
</dbReference>